<gene>
    <name evidence="1" type="ORF">BTJ39_14430</name>
</gene>
<organism evidence="1 2">
    <name type="scientific">Izhakiella australiensis</name>
    <dbReference type="NCBI Taxonomy" id="1926881"/>
    <lineage>
        <taxon>Bacteria</taxon>
        <taxon>Pseudomonadati</taxon>
        <taxon>Pseudomonadota</taxon>
        <taxon>Gammaproteobacteria</taxon>
        <taxon>Enterobacterales</taxon>
        <taxon>Erwiniaceae</taxon>
        <taxon>Izhakiella</taxon>
    </lineage>
</organism>
<dbReference type="Proteomes" id="UP000190667">
    <property type="component" value="Unassembled WGS sequence"/>
</dbReference>
<name>A0A1S8YK89_9GAMM</name>
<sequence>MSQINLNVNEKQTNRRQPYNRDYCWLFSEDSNDRLEKVIDITGMVETLLDAKAEMKCDNVILAKQMGSLFSILYGELLSIKADLCEPGGIFSQNDIQNGLELIRGCRTKNIEDNEDTDGNL</sequence>
<dbReference type="RefSeq" id="WP_078003402.1">
    <property type="nucleotide sequence ID" value="NZ_MRUL01000010.1"/>
</dbReference>
<evidence type="ECO:0000313" key="1">
    <source>
        <dbReference type="EMBL" id="OON39136.1"/>
    </source>
</evidence>
<proteinExistence type="predicted"/>
<comment type="caution">
    <text evidence="1">The sequence shown here is derived from an EMBL/GenBank/DDBJ whole genome shotgun (WGS) entry which is preliminary data.</text>
</comment>
<protein>
    <submittedName>
        <fullName evidence="1">Uncharacterized protein</fullName>
    </submittedName>
</protein>
<accession>A0A1S8YK89</accession>
<dbReference type="EMBL" id="MRUL01000010">
    <property type="protein sequence ID" value="OON39136.1"/>
    <property type="molecule type" value="Genomic_DNA"/>
</dbReference>
<dbReference type="AlphaFoldDB" id="A0A1S8YK89"/>
<evidence type="ECO:0000313" key="2">
    <source>
        <dbReference type="Proteomes" id="UP000190667"/>
    </source>
</evidence>
<reference evidence="1 2" key="1">
    <citation type="submission" date="2016-12" db="EMBL/GenBank/DDBJ databases">
        <title>Izhakiella australiana sp. nov. of genus Izhakiella isolated from Australian desert.</title>
        <authorList>
            <person name="Ji M."/>
        </authorList>
    </citation>
    <scope>NUCLEOTIDE SEQUENCE [LARGE SCALE GENOMIC DNA]</scope>
    <source>
        <strain evidence="1 2">D4N98</strain>
    </source>
</reference>
<dbReference type="STRING" id="1926881.BTJ39_14430"/>
<keyword evidence="2" id="KW-1185">Reference proteome</keyword>